<dbReference type="OrthoDB" id="5298305at2"/>
<dbReference type="InterPro" id="IPR014118">
    <property type="entry name" value="T4SS_TraV"/>
</dbReference>
<accession>A0A165SAF3</accession>
<geneLocation type="plasmid" evidence="2">
    <name>p1_pm101005</name>
</geneLocation>
<reference evidence="1 2" key="1">
    <citation type="submission" date="2019-12" db="EMBL/GenBank/DDBJ databases">
        <title>Complete genome sequence of Pseudomonas stutzeri.</title>
        <authorList>
            <person name="Lim S.R."/>
            <person name="Kim J.H."/>
        </authorList>
    </citation>
    <scope>NUCLEOTIDE SEQUENCE [LARGE SCALE GENOMIC DNA]</scope>
    <source>
        <strain evidence="1 2">PM101005</strain>
        <plasmid evidence="2">p1_pm101005</plasmid>
    </source>
</reference>
<dbReference type="Proteomes" id="UP000438983">
    <property type="component" value="Plasmid p1_PM101005"/>
</dbReference>
<dbReference type="Pfam" id="PF09676">
    <property type="entry name" value="TraV"/>
    <property type="match status" value="1"/>
</dbReference>
<name>A0A165SAF3_STUST</name>
<organism evidence="1 2">
    <name type="scientific">Stutzerimonas stutzeri</name>
    <name type="common">Pseudomonas stutzeri</name>
    <dbReference type="NCBI Taxonomy" id="316"/>
    <lineage>
        <taxon>Bacteria</taxon>
        <taxon>Pseudomonadati</taxon>
        <taxon>Pseudomonadota</taxon>
        <taxon>Gammaproteobacteria</taxon>
        <taxon>Pseudomonadales</taxon>
        <taxon>Pseudomonadaceae</taxon>
        <taxon>Stutzerimonas</taxon>
    </lineage>
</organism>
<sequence length="158" mass="17278">MYKLIAMCAAAFVVTGCSNMLSIGSTEYACKGMPEGVSCMSAKDVYSATENENYKTMLQAEQQAAKDGSDKSDKVDGEPTTRVLYAEGADNAPIPMRARNPLPIRTQAVVMRIAVDPWEDENGDLYVPGFIYTEIEPRRWEIGARQTSAGTTLKPLAR</sequence>
<keyword evidence="1" id="KW-0449">Lipoprotein</keyword>
<keyword evidence="1" id="KW-0614">Plasmid</keyword>
<proteinExistence type="predicted"/>
<protein>
    <submittedName>
        <fullName evidence="1">Type IV conjugative transfer system lipoprotein TraV</fullName>
    </submittedName>
</protein>
<gene>
    <name evidence="1" type="primary">traV</name>
    <name evidence="1" type="ORF">GQA94_23050</name>
</gene>
<dbReference type="PROSITE" id="PS51257">
    <property type="entry name" value="PROKAR_LIPOPROTEIN"/>
    <property type="match status" value="1"/>
</dbReference>
<dbReference type="AlphaFoldDB" id="A0A165SAF3"/>
<dbReference type="RefSeq" id="WP_063542793.1">
    <property type="nucleotide sequence ID" value="NZ_CP046903.1"/>
</dbReference>
<dbReference type="EMBL" id="CP046903">
    <property type="protein sequence ID" value="QGZ32990.1"/>
    <property type="molecule type" value="Genomic_DNA"/>
</dbReference>
<evidence type="ECO:0000313" key="2">
    <source>
        <dbReference type="Proteomes" id="UP000438983"/>
    </source>
</evidence>
<evidence type="ECO:0000313" key="1">
    <source>
        <dbReference type="EMBL" id="QGZ32990.1"/>
    </source>
</evidence>
<dbReference type="NCBIfam" id="TIGR02747">
    <property type="entry name" value="TraV"/>
    <property type="match status" value="1"/>
</dbReference>